<evidence type="ECO:0000313" key="3">
    <source>
        <dbReference type="Proteomes" id="UP000199438"/>
    </source>
</evidence>
<feature type="domain" description="Integrase catalytic" evidence="1">
    <location>
        <begin position="1"/>
        <end position="81"/>
    </location>
</feature>
<dbReference type="PROSITE" id="PS50994">
    <property type="entry name" value="INTEGRASE"/>
    <property type="match status" value="1"/>
</dbReference>
<dbReference type="PANTHER" id="PTHR46889:SF5">
    <property type="entry name" value="INTEGRASE PROTEIN"/>
    <property type="match status" value="1"/>
</dbReference>
<reference evidence="3" key="1">
    <citation type="submission" date="2016-10" db="EMBL/GenBank/DDBJ databases">
        <authorList>
            <person name="Varghese N."/>
            <person name="Submissions S."/>
        </authorList>
    </citation>
    <scope>NUCLEOTIDE SEQUENCE [LARGE SCALE GENOMIC DNA]</scope>
    <source>
        <strain evidence="3">DSM 24499</strain>
    </source>
</reference>
<evidence type="ECO:0000259" key="1">
    <source>
        <dbReference type="PROSITE" id="PS50994"/>
    </source>
</evidence>
<dbReference type="SUPFAM" id="SSF53098">
    <property type="entry name" value="Ribonuclease H-like"/>
    <property type="match status" value="1"/>
</dbReference>
<dbReference type="Proteomes" id="UP000199438">
    <property type="component" value="Unassembled WGS sequence"/>
</dbReference>
<dbReference type="PANTHER" id="PTHR46889">
    <property type="entry name" value="TRANSPOSASE INSF FOR INSERTION SEQUENCE IS3B-RELATED"/>
    <property type="match status" value="1"/>
</dbReference>
<dbReference type="OrthoDB" id="9815231at2"/>
<gene>
    <name evidence="2" type="ORF">SAMN04487907_1161</name>
</gene>
<dbReference type="InterPro" id="IPR012337">
    <property type="entry name" value="RNaseH-like_sf"/>
</dbReference>
<dbReference type="Gene3D" id="3.30.420.10">
    <property type="entry name" value="Ribonuclease H-like superfamily/Ribonuclease H"/>
    <property type="match status" value="1"/>
</dbReference>
<evidence type="ECO:0000313" key="2">
    <source>
        <dbReference type="EMBL" id="SFC93033.1"/>
    </source>
</evidence>
<dbReference type="InterPro" id="IPR001584">
    <property type="entry name" value="Integrase_cat-core"/>
</dbReference>
<dbReference type="Pfam" id="PF13683">
    <property type="entry name" value="rve_3"/>
    <property type="match status" value="1"/>
</dbReference>
<name>A0A1I1NE36_9FLAO</name>
<accession>A0A1I1NE36</accession>
<dbReference type="STRING" id="1334022.SAMN04487907_1161"/>
<dbReference type="RefSeq" id="WP_139219280.1">
    <property type="nucleotide sequence ID" value="NZ_FOKV01000016.1"/>
</dbReference>
<dbReference type="AlphaFoldDB" id="A0A1I1NE36"/>
<dbReference type="InterPro" id="IPR050900">
    <property type="entry name" value="Transposase_IS3/IS150/IS904"/>
</dbReference>
<sequence>TGFAQDHGIVMSMTEKYDPYENAVAERINRTLKYEYDLKRTIKNTNLAKKMVKRAVEIYNNKRPHFSLKLNTPNFVHLNRNIEYHSYKRNKQNLELLTI</sequence>
<dbReference type="GO" id="GO:0003676">
    <property type="term" value="F:nucleic acid binding"/>
    <property type="evidence" value="ECO:0007669"/>
    <property type="project" value="InterPro"/>
</dbReference>
<dbReference type="EMBL" id="FOKV01000016">
    <property type="protein sequence ID" value="SFC93033.1"/>
    <property type="molecule type" value="Genomic_DNA"/>
</dbReference>
<dbReference type="InterPro" id="IPR036397">
    <property type="entry name" value="RNaseH_sf"/>
</dbReference>
<protein>
    <submittedName>
        <fullName evidence="2">Integrase core domain-containing protein</fullName>
    </submittedName>
</protein>
<keyword evidence="3" id="KW-1185">Reference proteome</keyword>
<organism evidence="2 3">
    <name type="scientific">Zunongwangia mangrovi</name>
    <dbReference type="NCBI Taxonomy" id="1334022"/>
    <lineage>
        <taxon>Bacteria</taxon>
        <taxon>Pseudomonadati</taxon>
        <taxon>Bacteroidota</taxon>
        <taxon>Flavobacteriia</taxon>
        <taxon>Flavobacteriales</taxon>
        <taxon>Flavobacteriaceae</taxon>
        <taxon>Zunongwangia</taxon>
    </lineage>
</organism>
<dbReference type="GO" id="GO:0015074">
    <property type="term" value="P:DNA integration"/>
    <property type="evidence" value="ECO:0007669"/>
    <property type="project" value="InterPro"/>
</dbReference>
<feature type="non-terminal residue" evidence="2">
    <location>
        <position position="1"/>
    </location>
</feature>
<proteinExistence type="predicted"/>